<reference evidence="1 2" key="1">
    <citation type="submission" date="2015-09" db="EMBL/GenBank/DDBJ databases">
        <authorList>
            <person name="Jackson K.R."/>
            <person name="Lunt B.L."/>
            <person name="Fisher J.N.B."/>
            <person name="Gardner A.V."/>
            <person name="Bailey M.E."/>
            <person name="Deus L.M."/>
            <person name="Earl A.S."/>
            <person name="Gibby P.D."/>
            <person name="Hartmann K.A."/>
            <person name="Liu J.E."/>
            <person name="Manci A.M."/>
            <person name="Nielsen D.A."/>
            <person name="Solomon M.B."/>
            <person name="Breakwell D.P."/>
            <person name="Burnett S.H."/>
            <person name="Grose J.H."/>
        </authorList>
    </citation>
    <scope>NUCLEOTIDE SEQUENCE [LARGE SCALE GENOMIC DNA]</scope>
    <source>
        <strain evidence="1 2">16</strain>
    </source>
</reference>
<proteinExistence type="predicted"/>
<accession>A0A0P6VMN1</accession>
<organism evidence="1 2">
    <name type="scientific">Prosthecodimorpha hirschii</name>
    <dbReference type="NCBI Taxonomy" id="665126"/>
    <lineage>
        <taxon>Bacteria</taxon>
        <taxon>Pseudomonadati</taxon>
        <taxon>Pseudomonadota</taxon>
        <taxon>Alphaproteobacteria</taxon>
        <taxon>Hyphomicrobiales</taxon>
        <taxon>Ancalomicrobiaceae</taxon>
        <taxon>Prosthecodimorpha</taxon>
    </lineage>
</organism>
<dbReference type="EMBL" id="LJYW01000001">
    <property type="protein sequence ID" value="KPL52573.1"/>
    <property type="molecule type" value="Genomic_DNA"/>
</dbReference>
<dbReference type="Proteomes" id="UP000048984">
    <property type="component" value="Unassembled WGS sequence"/>
</dbReference>
<dbReference type="RefSeq" id="WP_054358736.1">
    <property type="nucleotide sequence ID" value="NZ_LJYW01000001.1"/>
</dbReference>
<gene>
    <name evidence="1" type="ORF">ABB55_10345</name>
</gene>
<dbReference type="AlphaFoldDB" id="A0A0P6VMN1"/>
<evidence type="ECO:0000313" key="2">
    <source>
        <dbReference type="Proteomes" id="UP000048984"/>
    </source>
</evidence>
<protein>
    <submittedName>
        <fullName evidence="1">Uncharacterized protein</fullName>
    </submittedName>
</protein>
<evidence type="ECO:0000313" key="1">
    <source>
        <dbReference type="EMBL" id="KPL52573.1"/>
    </source>
</evidence>
<comment type="caution">
    <text evidence="1">The sequence shown here is derived from an EMBL/GenBank/DDBJ whole genome shotgun (WGS) entry which is preliminary data.</text>
</comment>
<name>A0A0P6VMN1_9HYPH</name>
<sequence>MRDRRAIRDGLAACAVGFAAILVGAAPVGAAERDGLYVMTRVWGSSVELAVWYFAGDRFVREPKAALRDFDFAGADPKTSGTVVVEGSRWTLRFGDGRVQAADYRAAQPAGQCFNWNAGLFCRVKTFQPGQVLAGSFTGGLGNTNVGSTRTYRFAPDGTYQIDTSSSLSSSGVLNGAVAGISRGQGGRYSVGETTITLTGSDGTVTVMTAFPYETTADPTRPDRLYIGGFMLRRI</sequence>
<keyword evidence="2" id="KW-1185">Reference proteome</keyword>
<reference evidence="1 2" key="2">
    <citation type="submission" date="2015-10" db="EMBL/GenBank/DDBJ databases">
        <title>Draft Genome Sequence of Prosthecomicrobium hirschii ATCC 27832.</title>
        <authorList>
            <person name="Daniel J."/>
            <person name="Givan S.A."/>
            <person name="Brun Y.V."/>
            <person name="Brown P.J."/>
        </authorList>
    </citation>
    <scope>NUCLEOTIDE SEQUENCE [LARGE SCALE GENOMIC DNA]</scope>
    <source>
        <strain evidence="1 2">16</strain>
    </source>
</reference>